<dbReference type="Proteomes" id="UP001148662">
    <property type="component" value="Unassembled WGS sequence"/>
</dbReference>
<evidence type="ECO:0000313" key="1">
    <source>
        <dbReference type="EMBL" id="KAJ3557272.1"/>
    </source>
</evidence>
<sequence>MEHFVPLSGLWHLVHRRQPWMSQAETRSGVGSGEARISPARVGCSRSRGEIITELTDDHHARRAVSNWNPQHILLAQSWNLQGQRTAVAVTQQQRILISTSACALHAGCAGRRPGYDNQPTLDLRLIHSAKGAAFKAERASWRTVVLLSLVHSKLLTARLTTVVCPTTGRRRTASRQEHLKLKLRLAALLQVDEVLIRSAEQEAMQLPQIMNGPREREWRIDSDAMGWDDPDDPGRIPYACREGCKINLDSSWIVCRGSTYLDIFRQMTLGVSEYRLQVKDAAFGSSTREWRVYDMGGRRSLRAISLTSDFGEHPADGVFSMVWPAPSKIGQVGVIFLFLGHFLTAHPVAPFFQYGDVLEANERERISLEAHAHGSQLFLGGTDTPLYTGFKTAISDFETIIDSGTSLMYGPLDVIARFYAEIPGSGVSYAEERFYYYPCTSNPGLGFNWGGKTWTVSETNFNLGTEALGSKYCAGPLAGMDIGSESMWILGDSFAKNVYTFSFDRKVLVWYKDGVDELPLRYEKQTNHHLCLTLHAILVLIYAVIFAAYLAGVYDKPLSITANTARIVLTVVSQTFTIAYCAILAVLTQRITLHELIQRPQTLTAIHDKSSAWLGLGASLQALARQRKLVTDILGVSMITIYLLLIFVIHTTLPGIFGVTTQSITSFATYPTTLARQIASETPQDLALGPFTSYHYAILQVYHTLTLSTTGLRDNTLYDIIPAVENATGAPVEVNATSFSVSCSLLPDIVQTAFEPGGSEPPSDMPSYVFGFASGKYRVSVWPMRNNAEVINTNPVWLNLQLEFVLNEPAPVMNVTLVACNFDAHNTTINVNSRTQGVVGPVTPPTIDRWQNWVEPGPSLDPLLFYVIQYFASKDPESMAPNVAAISLSNATLNMLTTSRPYGMIEWFLDTDILAGRNTNGSQEATLNSVTVGELETSLARAYAAVLWSYNNMSLQEGSLRLGEVSIPTSALQERLIINKISLIAGLAASCILFAITVAMVVRSGDFASNAATHDVSGLLPILWLLGNEPRLAAMEKPDLDVLRAAGMSIVTRIDKLQRGISGSEDKGGVYASVGYEVDDMDLGLPRSSDRLLAST</sequence>
<organism evidence="1 2">
    <name type="scientific">Phlebia brevispora</name>
    <dbReference type="NCBI Taxonomy" id="194682"/>
    <lineage>
        <taxon>Eukaryota</taxon>
        <taxon>Fungi</taxon>
        <taxon>Dikarya</taxon>
        <taxon>Basidiomycota</taxon>
        <taxon>Agaricomycotina</taxon>
        <taxon>Agaricomycetes</taxon>
        <taxon>Polyporales</taxon>
        <taxon>Meruliaceae</taxon>
        <taxon>Phlebia</taxon>
    </lineage>
</organism>
<comment type="caution">
    <text evidence="1">The sequence shown here is derived from an EMBL/GenBank/DDBJ whole genome shotgun (WGS) entry which is preliminary data.</text>
</comment>
<dbReference type="EMBL" id="JANHOG010000172">
    <property type="protein sequence ID" value="KAJ3557272.1"/>
    <property type="molecule type" value="Genomic_DNA"/>
</dbReference>
<proteinExistence type="predicted"/>
<name>A0ACC1TB01_9APHY</name>
<accession>A0ACC1TB01</accession>
<reference evidence="1" key="1">
    <citation type="submission" date="2022-07" db="EMBL/GenBank/DDBJ databases">
        <title>Genome Sequence of Phlebia brevispora.</title>
        <authorList>
            <person name="Buettner E."/>
        </authorList>
    </citation>
    <scope>NUCLEOTIDE SEQUENCE</scope>
    <source>
        <strain evidence="1">MPL23</strain>
    </source>
</reference>
<evidence type="ECO:0000313" key="2">
    <source>
        <dbReference type="Proteomes" id="UP001148662"/>
    </source>
</evidence>
<keyword evidence="2" id="KW-1185">Reference proteome</keyword>
<protein>
    <submittedName>
        <fullName evidence="1">Uncharacterized protein</fullName>
    </submittedName>
</protein>
<gene>
    <name evidence="1" type="ORF">NM688_g1559</name>
</gene>